<keyword evidence="4" id="KW-1185">Reference proteome</keyword>
<dbReference type="PANTHER" id="PTHR43567:SF5">
    <property type="entry name" value="HYPOTHETICAL CYTOSOLIC PROTEIN"/>
    <property type="match status" value="1"/>
</dbReference>
<dbReference type="Pfam" id="PF01613">
    <property type="entry name" value="Flavin_Reduct"/>
    <property type="match status" value="1"/>
</dbReference>
<dbReference type="EMBL" id="CP067089">
    <property type="protein sequence ID" value="QQO08589.1"/>
    <property type="molecule type" value="Genomic_DNA"/>
</dbReference>
<evidence type="ECO:0000313" key="3">
    <source>
        <dbReference type="EMBL" id="QQO08589.1"/>
    </source>
</evidence>
<dbReference type="KEGG" id="bhc:JFL75_16885"/>
<sequence>MKQTMLVPAGSGWKEKNIGDFSGPVFSMIGEEWMLISAGAGQDWNTMTASWGGLGVLWGKNVAFMFVRPSRYTFEFTESNDRFSLSFFGDGQRKALAFCGANSGRDSDKAAETGLTPVSFPDGSIGFDEAVQVISCRKLYAHDFDPGAFLDPGILGASYPAGDFHRMYIGEITAYRTRV</sequence>
<dbReference type="Proteomes" id="UP000595917">
    <property type="component" value="Chromosome"/>
</dbReference>
<dbReference type="Gene3D" id="2.30.110.10">
    <property type="entry name" value="Electron Transport, Fmn-binding Protein, Chain A"/>
    <property type="match status" value="1"/>
</dbReference>
<proteinExistence type="inferred from homology"/>
<dbReference type="InterPro" id="IPR052174">
    <property type="entry name" value="Flavoredoxin"/>
</dbReference>
<accession>A0A7T7XLG4</accession>
<evidence type="ECO:0000313" key="4">
    <source>
        <dbReference type="Proteomes" id="UP000595917"/>
    </source>
</evidence>
<dbReference type="SUPFAM" id="SSF50475">
    <property type="entry name" value="FMN-binding split barrel"/>
    <property type="match status" value="1"/>
</dbReference>
<reference evidence="3" key="1">
    <citation type="submission" date="2021-01" db="EMBL/GenBank/DDBJ databases">
        <title>Description of Breznakiella homolactica.</title>
        <authorList>
            <person name="Song Y."/>
            <person name="Brune A."/>
        </authorList>
    </citation>
    <scope>NUCLEOTIDE SEQUENCE</scope>
    <source>
        <strain evidence="3">RmG30</strain>
    </source>
</reference>
<evidence type="ECO:0000256" key="1">
    <source>
        <dbReference type="ARBA" id="ARBA00038054"/>
    </source>
</evidence>
<feature type="domain" description="Flavin reductase like" evidence="2">
    <location>
        <begin position="34"/>
        <end position="177"/>
    </location>
</feature>
<dbReference type="GO" id="GO:0016646">
    <property type="term" value="F:oxidoreductase activity, acting on the CH-NH group of donors, NAD or NADP as acceptor"/>
    <property type="evidence" value="ECO:0007669"/>
    <property type="project" value="UniProtKB-ARBA"/>
</dbReference>
<dbReference type="InterPro" id="IPR002563">
    <property type="entry name" value="Flavin_Rdtase-like_dom"/>
</dbReference>
<dbReference type="AlphaFoldDB" id="A0A7T7XLG4"/>
<dbReference type="PANTHER" id="PTHR43567">
    <property type="entry name" value="FLAVOREDOXIN-RELATED-RELATED"/>
    <property type="match status" value="1"/>
</dbReference>
<dbReference type="GO" id="GO:0010181">
    <property type="term" value="F:FMN binding"/>
    <property type="evidence" value="ECO:0007669"/>
    <property type="project" value="InterPro"/>
</dbReference>
<organism evidence="3 4">
    <name type="scientific">Breznakiella homolactica</name>
    <dbReference type="NCBI Taxonomy" id="2798577"/>
    <lineage>
        <taxon>Bacteria</taxon>
        <taxon>Pseudomonadati</taxon>
        <taxon>Spirochaetota</taxon>
        <taxon>Spirochaetia</taxon>
        <taxon>Spirochaetales</taxon>
        <taxon>Breznakiellaceae</taxon>
        <taxon>Breznakiella</taxon>
    </lineage>
</organism>
<comment type="similarity">
    <text evidence="1">Belongs to the flavoredoxin family.</text>
</comment>
<dbReference type="InterPro" id="IPR012349">
    <property type="entry name" value="Split_barrel_FMN-bd"/>
</dbReference>
<name>A0A7T7XLG4_9SPIR</name>
<evidence type="ECO:0000259" key="2">
    <source>
        <dbReference type="Pfam" id="PF01613"/>
    </source>
</evidence>
<dbReference type="RefSeq" id="WP_215625895.1">
    <property type="nucleotide sequence ID" value="NZ_CP067089.2"/>
</dbReference>
<protein>
    <submittedName>
        <fullName evidence="3">Flavin reductase</fullName>
    </submittedName>
</protein>
<gene>
    <name evidence="3" type="ORF">JFL75_16885</name>
</gene>